<name>A0A453BH29_AEGTS</name>
<dbReference type="AlphaFoldDB" id="A0A453BH29"/>
<evidence type="ECO:0000256" key="1">
    <source>
        <dbReference type="SAM" id="MobiDB-lite"/>
    </source>
</evidence>
<reference evidence="2" key="3">
    <citation type="journal article" date="2017" name="Nature">
        <title>Genome sequence of the progenitor of the wheat D genome Aegilops tauschii.</title>
        <authorList>
            <person name="Luo M.C."/>
            <person name="Gu Y.Q."/>
            <person name="Puiu D."/>
            <person name="Wang H."/>
            <person name="Twardziok S.O."/>
            <person name="Deal K.R."/>
            <person name="Huo N."/>
            <person name="Zhu T."/>
            <person name="Wang L."/>
            <person name="Wang Y."/>
            <person name="McGuire P.E."/>
            <person name="Liu S."/>
            <person name="Long H."/>
            <person name="Ramasamy R.K."/>
            <person name="Rodriguez J.C."/>
            <person name="Van S.L."/>
            <person name="Yuan L."/>
            <person name="Wang Z."/>
            <person name="Xia Z."/>
            <person name="Xiao L."/>
            <person name="Anderson O.D."/>
            <person name="Ouyang S."/>
            <person name="Liang Y."/>
            <person name="Zimin A.V."/>
            <person name="Pertea G."/>
            <person name="Qi P."/>
            <person name="Bennetzen J.L."/>
            <person name="Dai X."/>
            <person name="Dawson M.W."/>
            <person name="Muller H.G."/>
            <person name="Kugler K."/>
            <person name="Rivarola-Duarte L."/>
            <person name="Spannagl M."/>
            <person name="Mayer K.F.X."/>
            <person name="Lu F.H."/>
            <person name="Bevan M.W."/>
            <person name="Leroy P."/>
            <person name="Li P."/>
            <person name="You F.M."/>
            <person name="Sun Q."/>
            <person name="Liu Z."/>
            <person name="Lyons E."/>
            <person name="Wicker T."/>
            <person name="Salzberg S.L."/>
            <person name="Devos K.M."/>
            <person name="Dvorak J."/>
        </authorList>
    </citation>
    <scope>NUCLEOTIDE SEQUENCE [LARGE SCALE GENOMIC DNA]</scope>
    <source>
        <strain evidence="2">cv. AL8/78</strain>
    </source>
</reference>
<reference evidence="2" key="5">
    <citation type="journal article" date="2021" name="G3 (Bethesda)">
        <title>Aegilops tauschii genome assembly Aet v5.0 features greater sequence contiguity and improved annotation.</title>
        <authorList>
            <person name="Wang L."/>
            <person name="Zhu T."/>
            <person name="Rodriguez J.C."/>
            <person name="Deal K.R."/>
            <person name="Dubcovsky J."/>
            <person name="McGuire P.E."/>
            <person name="Lux T."/>
            <person name="Spannagl M."/>
            <person name="Mayer K.F.X."/>
            <person name="Baldrich P."/>
            <person name="Meyers B.C."/>
            <person name="Huo N."/>
            <person name="Gu Y.Q."/>
            <person name="Zhou H."/>
            <person name="Devos K.M."/>
            <person name="Bennetzen J.L."/>
            <person name="Unver T."/>
            <person name="Budak H."/>
            <person name="Gulick P.J."/>
            <person name="Galiba G."/>
            <person name="Kalapos B."/>
            <person name="Nelson D.R."/>
            <person name="Li P."/>
            <person name="You F.M."/>
            <person name="Luo M.C."/>
            <person name="Dvorak J."/>
        </authorList>
    </citation>
    <scope>NUCLEOTIDE SEQUENCE [LARGE SCALE GENOMIC DNA]</scope>
    <source>
        <strain evidence="2">cv. AL8/78</strain>
    </source>
</reference>
<feature type="region of interest" description="Disordered" evidence="1">
    <location>
        <begin position="139"/>
        <end position="177"/>
    </location>
</feature>
<reference evidence="3" key="2">
    <citation type="journal article" date="2017" name="Nat. Plants">
        <title>The Aegilops tauschii genome reveals multiple impacts of transposons.</title>
        <authorList>
            <person name="Zhao G."/>
            <person name="Zou C."/>
            <person name="Li K."/>
            <person name="Wang K."/>
            <person name="Li T."/>
            <person name="Gao L."/>
            <person name="Zhang X."/>
            <person name="Wang H."/>
            <person name="Yang Z."/>
            <person name="Liu X."/>
            <person name="Jiang W."/>
            <person name="Mao L."/>
            <person name="Kong X."/>
            <person name="Jiao Y."/>
            <person name="Jia J."/>
        </authorList>
    </citation>
    <scope>NUCLEOTIDE SEQUENCE [LARGE SCALE GENOMIC DNA]</scope>
    <source>
        <strain evidence="3">cv. AL8/78</strain>
    </source>
</reference>
<feature type="region of interest" description="Disordered" evidence="1">
    <location>
        <begin position="1"/>
        <end position="126"/>
    </location>
</feature>
<keyword evidence="3" id="KW-1185">Reference proteome</keyword>
<feature type="compositionally biased region" description="Low complexity" evidence="1">
    <location>
        <begin position="72"/>
        <end position="100"/>
    </location>
</feature>
<accession>A0A453BH29</accession>
<dbReference type="Proteomes" id="UP000015105">
    <property type="component" value="Chromosome 2D"/>
</dbReference>
<organism evidence="2 3">
    <name type="scientific">Aegilops tauschii subsp. strangulata</name>
    <name type="common">Goatgrass</name>
    <dbReference type="NCBI Taxonomy" id="200361"/>
    <lineage>
        <taxon>Eukaryota</taxon>
        <taxon>Viridiplantae</taxon>
        <taxon>Streptophyta</taxon>
        <taxon>Embryophyta</taxon>
        <taxon>Tracheophyta</taxon>
        <taxon>Spermatophyta</taxon>
        <taxon>Magnoliopsida</taxon>
        <taxon>Liliopsida</taxon>
        <taxon>Poales</taxon>
        <taxon>Poaceae</taxon>
        <taxon>BOP clade</taxon>
        <taxon>Pooideae</taxon>
        <taxon>Triticodae</taxon>
        <taxon>Triticeae</taxon>
        <taxon>Triticinae</taxon>
        <taxon>Aegilops</taxon>
    </lineage>
</organism>
<sequence>YHGLAPMAAGEKQRRNKMQQHGLAPLAGTQAEKEHDGCAWELDEDSRETTEGARELLSTRSWRPAPAMPVVGSRWRTGGSSRSTRGSSRTMRRSSCSTGSWWQTPATPAGNCRGRGSRRRRSGRRWRSKYLATAAALKVRGGGGGTLPGGRQSRSLAAPAPGDARAAAEEEDRGGGTCLRLF</sequence>
<dbReference type="Gramene" id="AET2Gv20503700.1">
    <property type="protein sequence ID" value="AET2Gv20503700.1"/>
    <property type="gene ID" value="AET2Gv20503700"/>
</dbReference>
<reference evidence="2" key="4">
    <citation type="submission" date="2019-03" db="UniProtKB">
        <authorList>
            <consortium name="EnsemblPlants"/>
        </authorList>
    </citation>
    <scope>IDENTIFICATION</scope>
</reference>
<feature type="compositionally biased region" description="Basic residues" evidence="1">
    <location>
        <begin position="115"/>
        <end position="126"/>
    </location>
</feature>
<reference evidence="3" key="1">
    <citation type="journal article" date="2014" name="Science">
        <title>Ancient hybridizations among the ancestral genomes of bread wheat.</title>
        <authorList>
            <consortium name="International Wheat Genome Sequencing Consortium,"/>
            <person name="Marcussen T."/>
            <person name="Sandve S.R."/>
            <person name="Heier L."/>
            <person name="Spannagl M."/>
            <person name="Pfeifer M."/>
            <person name="Jakobsen K.S."/>
            <person name="Wulff B.B."/>
            <person name="Steuernagel B."/>
            <person name="Mayer K.F."/>
            <person name="Olsen O.A."/>
        </authorList>
    </citation>
    <scope>NUCLEOTIDE SEQUENCE [LARGE SCALE GENOMIC DNA]</scope>
    <source>
        <strain evidence="3">cv. AL8/78</strain>
    </source>
</reference>
<proteinExistence type="predicted"/>
<evidence type="ECO:0000313" key="3">
    <source>
        <dbReference type="Proteomes" id="UP000015105"/>
    </source>
</evidence>
<protein>
    <submittedName>
        <fullName evidence="2">Uncharacterized protein</fullName>
    </submittedName>
</protein>
<dbReference type="EnsemblPlants" id="AET2Gv20503700.1">
    <property type="protein sequence ID" value="AET2Gv20503700.1"/>
    <property type="gene ID" value="AET2Gv20503700"/>
</dbReference>
<evidence type="ECO:0000313" key="2">
    <source>
        <dbReference type="EnsemblPlants" id="AET2Gv20503700.1"/>
    </source>
</evidence>